<feature type="domain" description="Nitroreductase" evidence="3">
    <location>
        <begin position="7"/>
        <end position="60"/>
    </location>
</feature>
<dbReference type="EMBL" id="LAZR01040272">
    <property type="protein sequence ID" value="KKL14904.1"/>
    <property type="molecule type" value="Genomic_DNA"/>
</dbReference>
<comment type="similarity">
    <text evidence="1">Belongs to the nitroreductase family.</text>
</comment>
<dbReference type="Pfam" id="PF00881">
    <property type="entry name" value="Nitroreductase"/>
    <property type="match status" value="2"/>
</dbReference>
<dbReference type="SUPFAM" id="SSF55469">
    <property type="entry name" value="FMN-dependent nitroreductase-like"/>
    <property type="match status" value="1"/>
</dbReference>
<proteinExistence type="inferred from homology"/>
<name>A0A0F9AZ51_9ZZZZ</name>
<dbReference type="PANTHER" id="PTHR43673:SF10">
    <property type="entry name" value="NADH DEHYDROGENASE_NAD(P)H NITROREDUCTASE XCC3605-RELATED"/>
    <property type="match status" value="1"/>
</dbReference>
<evidence type="ECO:0000259" key="3">
    <source>
        <dbReference type="Pfam" id="PF00881"/>
    </source>
</evidence>
<evidence type="ECO:0000256" key="1">
    <source>
        <dbReference type="ARBA" id="ARBA00007118"/>
    </source>
</evidence>
<feature type="domain" description="Nitroreductase" evidence="3">
    <location>
        <begin position="85"/>
        <end position="138"/>
    </location>
</feature>
<dbReference type="CDD" id="cd02136">
    <property type="entry name" value="PnbA_NfnB-like"/>
    <property type="match status" value="1"/>
</dbReference>
<organism evidence="4">
    <name type="scientific">marine sediment metagenome</name>
    <dbReference type="NCBI Taxonomy" id="412755"/>
    <lineage>
        <taxon>unclassified sequences</taxon>
        <taxon>metagenomes</taxon>
        <taxon>ecological metagenomes</taxon>
    </lineage>
</organism>
<keyword evidence="2" id="KW-0560">Oxidoreductase</keyword>
<dbReference type="AlphaFoldDB" id="A0A0F9AZ51"/>
<dbReference type="InterPro" id="IPR029479">
    <property type="entry name" value="Nitroreductase"/>
</dbReference>
<accession>A0A0F9AZ51</accession>
<sequence length="165" mass="18145">MDTYKYIASKRDTRAYLDKPIEEEKLSRILHAGRMAGSSKNTQPTRLVVLTAPERKKEMAACGRFAQHLPSAAVGIAICLPETGSDFDAGRAAQNMMLAAWSLGIASCPCSMHDQECATQTLGLPEGYRVVVVLALGYPNPAVSMHMGKKRVELEELVHEDRWRG</sequence>
<dbReference type="PANTHER" id="PTHR43673">
    <property type="entry name" value="NAD(P)H NITROREDUCTASE YDGI-RELATED"/>
    <property type="match status" value="1"/>
</dbReference>
<dbReference type="Gene3D" id="3.40.109.10">
    <property type="entry name" value="NADH Oxidase"/>
    <property type="match status" value="1"/>
</dbReference>
<gene>
    <name evidence="4" type="ORF">LCGC14_2510980</name>
</gene>
<evidence type="ECO:0000256" key="2">
    <source>
        <dbReference type="ARBA" id="ARBA00023002"/>
    </source>
</evidence>
<comment type="caution">
    <text evidence="4">The sequence shown here is derived from an EMBL/GenBank/DDBJ whole genome shotgun (WGS) entry which is preliminary data.</text>
</comment>
<evidence type="ECO:0000313" key="4">
    <source>
        <dbReference type="EMBL" id="KKL14904.1"/>
    </source>
</evidence>
<dbReference type="InterPro" id="IPR000415">
    <property type="entry name" value="Nitroreductase-like"/>
</dbReference>
<dbReference type="GO" id="GO:0016491">
    <property type="term" value="F:oxidoreductase activity"/>
    <property type="evidence" value="ECO:0007669"/>
    <property type="project" value="UniProtKB-KW"/>
</dbReference>
<reference evidence="4" key="1">
    <citation type="journal article" date="2015" name="Nature">
        <title>Complex archaea that bridge the gap between prokaryotes and eukaryotes.</title>
        <authorList>
            <person name="Spang A."/>
            <person name="Saw J.H."/>
            <person name="Jorgensen S.L."/>
            <person name="Zaremba-Niedzwiedzka K."/>
            <person name="Martijn J."/>
            <person name="Lind A.E."/>
            <person name="van Eijk R."/>
            <person name="Schleper C."/>
            <person name="Guy L."/>
            <person name="Ettema T.J."/>
        </authorList>
    </citation>
    <scope>NUCLEOTIDE SEQUENCE</scope>
</reference>
<protein>
    <recommendedName>
        <fullName evidence="3">Nitroreductase domain-containing protein</fullName>
    </recommendedName>
</protein>